<reference evidence="1" key="1">
    <citation type="submission" date="2022-10" db="EMBL/GenBank/DDBJ databases">
        <authorList>
            <person name="Chen Y."/>
            <person name="Dougan E. K."/>
            <person name="Chan C."/>
            <person name="Rhodes N."/>
            <person name="Thang M."/>
        </authorList>
    </citation>
    <scope>NUCLEOTIDE SEQUENCE</scope>
</reference>
<name>A0A9P1BWB9_9DINO</name>
<dbReference type="EMBL" id="CAMXCT030000565">
    <property type="protein sequence ID" value="CAL4767860.1"/>
    <property type="molecule type" value="Genomic_DNA"/>
</dbReference>
<sequence>MLDPVNSGGDLFRLLPLEAYFGVLSFFPVQWLQSAAQVSAGSTLRYVERRTTEYDASVTCNSSEFKGFCDAVTGLSRLVTAISLRSWSSIRPAHLMRDMEM</sequence>
<proteinExistence type="predicted"/>
<dbReference type="Proteomes" id="UP001152797">
    <property type="component" value="Unassembled WGS sequence"/>
</dbReference>
<dbReference type="EMBL" id="CAMXCT020000565">
    <property type="protein sequence ID" value="CAL1133923.1"/>
    <property type="molecule type" value="Genomic_DNA"/>
</dbReference>
<dbReference type="EMBL" id="CAMXCT010000565">
    <property type="protein sequence ID" value="CAI3980548.1"/>
    <property type="molecule type" value="Genomic_DNA"/>
</dbReference>
<dbReference type="AlphaFoldDB" id="A0A9P1BWB9"/>
<accession>A0A9P1BWB9</accession>
<evidence type="ECO:0000313" key="1">
    <source>
        <dbReference type="EMBL" id="CAI3980548.1"/>
    </source>
</evidence>
<evidence type="ECO:0000313" key="2">
    <source>
        <dbReference type="EMBL" id="CAL1133923.1"/>
    </source>
</evidence>
<comment type="caution">
    <text evidence="1">The sequence shown here is derived from an EMBL/GenBank/DDBJ whole genome shotgun (WGS) entry which is preliminary data.</text>
</comment>
<reference evidence="2" key="2">
    <citation type="submission" date="2024-04" db="EMBL/GenBank/DDBJ databases">
        <authorList>
            <person name="Chen Y."/>
            <person name="Shah S."/>
            <person name="Dougan E. K."/>
            <person name="Thang M."/>
            <person name="Chan C."/>
        </authorList>
    </citation>
    <scope>NUCLEOTIDE SEQUENCE [LARGE SCALE GENOMIC DNA]</scope>
</reference>
<gene>
    <name evidence="1" type="ORF">C1SCF055_LOCUS8414</name>
</gene>
<keyword evidence="3" id="KW-1185">Reference proteome</keyword>
<organism evidence="1">
    <name type="scientific">Cladocopium goreaui</name>
    <dbReference type="NCBI Taxonomy" id="2562237"/>
    <lineage>
        <taxon>Eukaryota</taxon>
        <taxon>Sar</taxon>
        <taxon>Alveolata</taxon>
        <taxon>Dinophyceae</taxon>
        <taxon>Suessiales</taxon>
        <taxon>Symbiodiniaceae</taxon>
        <taxon>Cladocopium</taxon>
    </lineage>
</organism>
<protein>
    <submittedName>
        <fullName evidence="1">Uncharacterized protein</fullName>
    </submittedName>
</protein>
<evidence type="ECO:0000313" key="3">
    <source>
        <dbReference type="Proteomes" id="UP001152797"/>
    </source>
</evidence>